<dbReference type="PANTHER" id="PTHR32308">
    <property type="entry name" value="LYASE BETA SUBUNIT, PUTATIVE (AFU_ORTHOLOGUE AFUA_4G13030)-RELATED"/>
    <property type="match status" value="1"/>
</dbReference>
<sequence>MAEQIQRPMRSWLFIPAIRPEWFSSAIASGTDVIIIDMEYSVASVDKVMARSNAVSLIFSHYPGTLPIALRINALDTPEGIDDLCTLFDFGVFPDFLILPKTESADHIKILDRLLTAIGVETSLIAVIESLQGLNMVETITKASPRLRGLMSSTVARTTRDFMCLSSHRMISACTASGITAIHTPYFDIHDIDGLEAETCKAITDGFTAKAAIHPAQISIINTLFNIVA</sequence>
<evidence type="ECO:0000256" key="2">
    <source>
        <dbReference type="ARBA" id="ARBA00022723"/>
    </source>
</evidence>
<evidence type="ECO:0000256" key="1">
    <source>
        <dbReference type="ARBA" id="ARBA00001946"/>
    </source>
</evidence>
<dbReference type="Gene3D" id="3.20.20.60">
    <property type="entry name" value="Phosphoenolpyruvate-binding domains"/>
    <property type="match status" value="1"/>
</dbReference>
<dbReference type="Pfam" id="PF03328">
    <property type="entry name" value="HpcH_HpaI"/>
    <property type="match status" value="1"/>
</dbReference>
<dbReference type="InterPro" id="IPR015813">
    <property type="entry name" value="Pyrv/PenolPyrv_kinase-like_dom"/>
</dbReference>
<dbReference type="PIRSF" id="PIRSF015582">
    <property type="entry name" value="Cit_lyase_B"/>
    <property type="match status" value="1"/>
</dbReference>
<proteinExistence type="predicted"/>
<name>A0A379Q9L7_SALER</name>
<gene>
    <name evidence="7" type="primary">mcl1</name>
    <name evidence="7" type="ORF">NCTC9854_02635</name>
</gene>
<evidence type="ECO:0000259" key="6">
    <source>
        <dbReference type="Pfam" id="PF03328"/>
    </source>
</evidence>
<feature type="binding site" evidence="4">
    <location>
        <position position="129"/>
    </location>
    <ligand>
        <name>substrate</name>
    </ligand>
</feature>
<evidence type="ECO:0000313" key="7">
    <source>
        <dbReference type="EMBL" id="SUF38317.1"/>
    </source>
</evidence>
<keyword evidence="3 5" id="KW-0460">Magnesium</keyword>
<dbReference type="AlphaFoldDB" id="A0A379Q9L7"/>
<feature type="domain" description="HpcH/HpaI aldolase/citrate lyase" evidence="6">
    <location>
        <begin position="10"/>
        <end position="215"/>
    </location>
</feature>
<evidence type="ECO:0000256" key="5">
    <source>
        <dbReference type="PIRSR" id="PIRSR015582-2"/>
    </source>
</evidence>
<dbReference type="GO" id="GO:0000287">
    <property type="term" value="F:magnesium ion binding"/>
    <property type="evidence" value="ECO:0007669"/>
    <property type="project" value="TreeGrafter"/>
</dbReference>
<dbReference type="InterPro" id="IPR040442">
    <property type="entry name" value="Pyrv_kinase-like_dom_sf"/>
</dbReference>
<accession>A0A379Q9L7</accession>
<dbReference type="EC" id="4.1.3.24" evidence="7"/>
<evidence type="ECO:0000256" key="3">
    <source>
        <dbReference type="ARBA" id="ARBA00022842"/>
    </source>
</evidence>
<organism evidence="7 8">
    <name type="scientific">Salmonella enterica</name>
    <name type="common">Salmonella choleraesuis</name>
    <dbReference type="NCBI Taxonomy" id="28901"/>
    <lineage>
        <taxon>Bacteria</taxon>
        <taxon>Pseudomonadati</taxon>
        <taxon>Pseudomonadota</taxon>
        <taxon>Gammaproteobacteria</taxon>
        <taxon>Enterobacterales</taxon>
        <taxon>Enterobacteriaceae</taxon>
        <taxon>Salmonella</taxon>
    </lineage>
</organism>
<dbReference type="GO" id="GO:0016829">
    <property type="term" value="F:lyase activity"/>
    <property type="evidence" value="ECO:0007669"/>
    <property type="project" value="UniProtKB-KW"/>
</dbReference>
<dbReference type="InterPro" id="IPR005000">
    <property type="entry name" value="Aldolase/citrate-lyase_domain"/>
</dbReference>
<keyword evidence="7" id="KW-0456">Lyase</keyword>
<dbReference type="EMBL" id="UGWI01000001">
    <property type="protein sequence ID" value="SUF38317.1"/>
    <property type="molecule type" value="Genomic_DNA"/>
</dbReference>
<comment type="cofactor">
    <cofactor evidence="1">
        <name>Mg(2+)</name>
        <dbReference type="ChEBI" id="CHEBI:18420"/>
    </cofactor>
</comment>
<dbReference type="GO" id="GO:0006107">
    <property type="term" value="P:oxaloacetate metabolic process"/>
    <property type="evidence" value="ECO:0007669"/>
    <property type="project" value="TreeGrafter"/>
</dbReference>
<keyword evidence="2 5" id="KW-0479">Metal-binding</keyword>
<evidence type="ECO:0000256" key="4">
    <source>
        <dbReference type="PIRSR" id="PIRSR015582-1"/>
    </source>
</evidence>
<dbReference type="PANTHER" id="PTHR32308:SF0">
    <property type="entry name" value="HPCH_HPAI ALDOLASE_CITRATE LYASE DOMAIN-CONTAINING PROTEIN"/>
    <property type="match status" value="1"/>
</dbReference>
<protein>
    <submittedName>
        <fullName evidence="7">Citrate lyase</fullName>
        <ecNumber evidence="7">4.1.3.24</ecNumber>
    </submittedName>
</protein>
<feature type="binding site" evidence="5">
    <location>
        <position position="129"/>
    </location>
    <ligand>
        <name>Mg(2+)</name>
        <dbReference type="ChEBI" id="CHEBI:18420"/>
    </ligand>
</feature>
<dbReference type="Proteomes" id="UP000254773">
    <property type="component" value="Unassembled WGS sequence"/>
</dbReference>
<reference evidence="7 8" key="1">
    <citation type="submission" date="2018-06" db="EMBL/GenBank/DDBJ databases">
        <authorList>
            <consortium name="Pathogen Informatics"/>
            <person name="Doyle S."/>
        </authorList>
    </citation>
    <scope>NUCLEOTIDE SEQUENCE [LARGE SCALE GENOMIC DNA]</scope>
    <source>
        <strain evidence="7 8">NCTC9854</strain>
    </source>
</reference>
<dbReference type="SUPFAM" id="SSF51621">
    <property type="entry name" value="Phosphoenolpyruvate/pyruvate domain"/>
    <property type="match status" value="1"/>
</dbReference>
<dbReference type="InterPro" id="IPR011206">
    <property type="entry name" value="Citrate_lyase_beta/mcl1/mcl2"/>
</dbReference>
<evidence type="ECO:0000313" key="8">
    <source>
        <dbReference type="Proteomes" id="UP000254773"/>
    </source>
</evidence>
<feature type="binding site" evidence="4">
    <location>
        <position position="71"/>
    </location>
    <ligand>
        <name>substrate</name>
    </ligand>
</feature>